<comment type="caution">
    <text evidence="1">The sequence shown here is derived from an EMBL/GenBank/DDBJ whole genome shotgun (WGS) entry which is preliminary data.</text>
</comment>
<name>A0A5A7QX73_STRAF</name>
<reference evidence="2" key="1">
    <citation type="journal article" date="2019" name="Curr. Biol.">
        <title>Genome Sequence of Striga asiatica Provides Insight into the Evolution of Plant Parasitism.</title>
        <authorList>
            <person name="Yoshida S."/>
            <person name="Kim S."/>
            <person name="Wafula E.K."/>
            <person name="Tanskanen J."/>
            <person name="Kim Y.M."/>
            <person name="Honaas L."/>
            <person name="Yang Z."/>
            <person name="Spallek T."/>
            <person name="Conn C.E."/>
            <person name="Ichihashi Y."/>
            <person name="Cheong K."/>
            <person name="Cui S."/>
            <person name="Der J.P."/>
            <person name="Gundlach H."/>
            <person name="Jiao Y."/>
            <person name="Hori C."/>
            <person name="Ishida J.K."/>
            <person name="Kasahara H."/>
            <person name="Kiba T."/>
            <person name="Kim M.S."/>
            <person name="Koo N."/>
            <person name="Laohavisit A."/>
            <person name="Lee Y.H."/>
            <person name="Lumba S."/>
            <person name="McCourt P."/>
            <person name="Mortimer J.C."/>
            <person name="Mutuku J.M."/>
            <person name="Nomura T."/>
            <person name="Sasaki-Sekimoto Y."/>
            <person name="Seto Y."/>
            <person name="Wang Y."/>
            <person name="Wakatake T."/>
            <person name="Sakakibara H."/>
            <person name="Demura T."/>
            <person name="Yamaguchi S."/>
            <person name="Yoneyama K."/>
            <person name="Manabe R.I."/>
            <person name="Nelson D.C."/>
            <person name="Schulman A.H."/>
            <person name="Timko M.P."/>
            <person name="dePamphilis C.W."/>
            <person name="Choi D."/>
            <person name="Shirasu K."/>
        </authorList>
    </citation>
    <scope>NUCLEOTIDE SEQUENCE [LARGE SCALE GENOMIC DNA]</scope>
    <source>
        <strain evidence="2">cv. UVA1</strain>
    </source>
</reference>
<evidence type="ECO:0000313" key="1">
    <source>
        <dbReference type="EMBL" id="GER49955.1"/>
    </source>
</evidence>
<keyword evidence="2" id="KW-1185">Reference proteome</keyword>
<protein>
    <submittedName>
        <fullName evidence="1">Trehalose-6-phosphate synthase</fullName>
    </submittedName>
</protein>
<accession>A0A5A7QX73</accession>
<dbReference type="Proteomes" id="UP000325081">
    <property type="component" value="Unassembled WGS sequence"/>
</dbReference>
<evidence type="ECO:0000313" key="2">
    <source>
        <dbReference type="Proteomes" id="UP000325081"/>
    </source>
</evidence>
<sequence>MPLPFDFSLFSIHNIKYAQQVLYTQGTNNTILASFLGQNRDIKLKPKHMNVTKSLPKARINSAQSKVPVTGLKMEKKMARFLVEGLSKNTRLAAACYKLPNKSRRRLPTLGFAQGQLSAANRGLLSPKICWPTVGVRRHASRSKFRGRGSTSESVNSKQTVIECEFVRLGVQIQRRI</sequence>
<dbReference type="AlphaFoldDB" id="A0A5A7QX73"/>
<organism evidence="1 2">
    <name type="scientific">Striga asiatica</name>
    <name type="common">Asiatic witchweed</name>
    <name type="synonym">Buchnera asiatica</name>
    <dbReference type="NCBI Taxonomy" id="4170"/>
    <lineage>
        <taxon>Eukaryota</taxon>
        <taxon>Viridiplantae</taxon>
        <taxon>Streptophyta</taxon>
        <taxon>Embryophyta</taxon>
        <taxon>Tracheophyta</taxon>
        <taxon>Spermatophyta</taxon>
        <taxon>Magnoliopsida</taxon>
        <taxon>eudicotyledons</taxon>
        <taxon>Gunneridae</taxon>
        <taxon>Pentapetalae</taxon>
        <taxon>asterids</taxon>
        <taxon>lamiids</taxon>
        <taxon>Lamiales</taxon>
        <taxon>Orobanchaceae</taxon>
        <taxon>Buchnereae</taxon>
        <taxon>Striga</taxon>
    </lineage>
</organism>
<dbReference type="EMBL" id="BKCP01008959">
    <property type="protein sequence ID" value="GER49955.1"/>
    <property type="molecule type" value="Genomic_DNA"/>
</dbReference>
<proteinExistence type="predicted"/>
<gene>
    <name evidence="1" type="ORF">STAS_27229</name>
</gene>